<dbReference type="InterPro" id="IPR014710">
    <property type="entry name" value="RmlC-like_jellyroll"/>
</dbReference>
<dbReference type="Gene3D" id="2.60.120.10">
    <property type="entry name" value="Jelly Rolls"/>
    <property type="match status" value="1"/>
</dbReference>
<protein>
    <submittedName>
        <fullName evidence="2">Crp/Fnr family transcriptional regulator</fullName>
    </submittedName>
</protein>
<sequence length="179" mass="20849">MASGQAFIENLINILDIISEQRTISKGEFLIREGQIEKNLYYIETGAVRVFHLSEFEEQTIRFGYEGSFINSLYSFIKGTPSEFYIEALRKSTLRVISKGQLLDIVNESNERLKQYNSLLETLVCQQIEREIDLLTVSPSERLRRVLERSPNLFQEIPLKYIASYLRMTPETLSRIRNS</sequence>
<feature type="domain" description="Cyclic nucleotide-binding" evidence="1">
    <location>
        <begin position="9"/>
        <end position="115"/>
    </location>
</feature>
<name>A0A9X2XY56_9BACT</name>
<accession>A0A9X2XY56</accession>
<dbReference type="InterPro" id="IPR000595">
    <property type="entry name" value="cNMP-bd_dom"/>
</dbReference>
<dbReference type="Proteomes" id="UP001155483">
    <property type="component" value="Unassembled WGS sequence"/>
</dbReference>
<dbReference type="SMART" id="SM00100">
    <property type="entry name" value="cNMP"/>
    <property type="match status" value="1"/>
</dbReference>
<dbReference type="AlphaFoldDB" id="A0A9X2XY56"/>
<dbReference type="CDD" id="cd00038">
    <property type="entry name" value="CAP_ED"/>
    <property type="match status" value="1"/>
</dbReference>
<evidence type="ECO:0000259" key="1">
    <source>
        <dbReference type="PROSITE" id="PS50042"/>
    </source>
</evidence>
<proteinExistence type="predicted"/>
<comment type="caution">
    <text evidence="2">The sequence shown here is derived from an EMBL/GenBank/DDBJ whole genome shotgun (WGS) entry which is preliminary data.</text>
</comment>
<reference evidence="2" key="2">
    <citation type="submission" date="2023-04" db="EMBL/GenBank/DDBJ databases">
        <title>Paracnuella aquatica gen. nov., sp. nov., a member of the family Chitinophagaceae isolated from a hot spring.</title>
        <authorList>
            <person name="Wang C."/>
        </authorList>
    </citation>
    <scope>NUCLEOTIDE SEQUENCE</scope>
    <source>
        <strain evidence="2">LB-8</strain>
    </source>
</reference>
<dbReference type="Pfam" id="PF00027">
    <property type="entry name" value="cNMP_binding"/>
    <property type="match status" value="1"/>
</dbReference>
<gene>
    <name evidence="2" type="ORF">OCK74_17400</name>
</gene>
<dbReference type="EMBL" id="JAOTIF010000016">
    <property type="protein sequence ID" value="MCU7550900.1"/>
    <property type="molecule type" value="Genomic_DNA"/>
</dbReference>
<dbReference type="RefSeq" id="WP_279298339.1">
    <property type="nucleotide sequence ID" value="NZ_JAOTIF010000016.1"/>
</dbReference>
<dbReference type="PROSITE" id="PS50042">
    <property type="entry name" value="CNMP_BINDING_3"/>
    <property type="match status" value="1"/>
</dbReference>
<organism evidence="2 3">
    <name type="scientific">Paraflavisolibacter caeni</name>
    <dbReference type="NCBI Taxonomy" id="2982496"/>
    <lineage>
        <taxon>Bacteria</taxon>
        <taxon>Pseudomonadati</taxon>
        <taxon>Bacteroidota</taxon>
        <taxon>Chitinophagia</taxon>
        <taxon>Chitinophagales</taxon>
        <taxon>Chitinophagaceae</taxon>
        <taxon>Paraflavisolibacter</taxon>
    </lineage>
</organism>
<evidence type="ECO:0000313" key="3">
    <source>
        <dbReference type="Proteomes" id="UP001155483"/>
    </source>
</evidence>
<keyword evidence="3" id="KW-1185">Reference proteome</keyword>
<reference evidence="2" key="1">
    <citation type="submission" date="2022-09" db="EMBL/GenBank/DDBJ databases">
        <authorList>
            <person name="Yuan C."/>
            <person name="Ke Z."/>
        </authorList>
    </citation>
    <scope>NUCLEOTIDE SEQUENCE</scope>
    <source>
        <strain evidence="2">LB-8</strain>
    </source>
</reference>
<evidence type="ECO:0000313" key="2">
    <source>
        <dbReference type="EMBL" id="MCU7550900.1"/>
    </source>
</evidence>
<dbReference type="SUPFAM" id="SSF51206">
    <property type="entry name" value="cAMP-binding domain-like"/>
    <property type="match status" value="1"/>
</dbReference>
<dbReference type="InterPro" id="IPR018490">
    <property type="entry name" value="cNMP-bd_dom_sf"/>
</dbReference>